<reference evidence="1" key="1">
    <citation type="submission" date="2023-02" db="EMBL/GenBank/DDBJ databases">
        <title>Genome of toxic invasive species Heracleum sosnowskyi carries increased number of genes despite the absence of recent whole-genome duplications.</title>
        <authorList>
            <person name="Schelkunov M."/>
            <person name="Shtratnikova V."/>
            <person name="Makarenko M."/>
            <person name="Klepikova A."/>
            <person name="Omelchenko D."/>
            <person name="Novikova G."/>
            <person name="Obukhova E."/>
            <person name="Bogdanov V."/>
            <person name="Penin A."/>
            <person name="Logacheva M."/>
        </authorList>
    </citation>
    <scope>NUCLEOTIDE SEQUENCE</scope>
    <source>
        <strain evidence="1">Hsosn_3</strain>
        <tissue evidence="1">Leaf</tissue>
    </source>
</reference>
<evidence type="ECO:0000313" key="1">
    <source>
        <dbReference type="EMBL" id="KAK1365111.1"/>
    </source>
</evidence>
<sequence length="436" mass="50763">MGWSKEQEKQRPAKPKKTLAHIVWMKWDENTLKTKGAKREEFYNTCINSFKDYYEYPKNYLPENGDRVVRAHLKRNFRSYLNKEKERLEDKVNNLLDCGYRDINIKLLNPHYFSQRTWNAICDHWGTPQFAMRADKEHREAFNFSNYLSENTSNCLINSSTALLLLAAQYLLIQSNVYIDTVDSSSQLGYFIASLDNQNLMYIYRRGKINEWIQINFKASRGIFFLVLFSRFFKEIDEEREGKGDISITDEEFLTMLYDPNDPAVKDLQEKMKNARSSQDDSIVELLQTDQPPSPRTKMDIYRIKDIISTTQDRPPKKGWIILHPQDMVGELIGAQEATRWTSQPKIDNSHDSASVALPDKFYQMMSTILDEVRHMIRSLPVGEVKQSILDQELRNLATAAFPDPNQQSLHTHYIRTAGGLLPQILKDANKVIVEV</sequence>
<gene>
    <name evidence="1" type="ORF">POM88_040672</name>
</gene>
<comment type="caution">
    <text evidence="1">The sequence shown here is derived from an EMBL/GenBank/DDBJ whole genome shotgun (WGS) entry which is preliminary data.</text>
</comment>
<name>A0AAD8HEI3_9APIA</name>
<evidence type="ECO:0000313" key="2">
    <source>
        <dbReference type="Proteomes" id="UP001237642"/>
    </source>
</evidence>
<keyword evidence="2" id="KW-1185">Reference proteome</keyword>
<reference evidence="1" key="2">
    <citation type="submission" date="2023-05" db="EMBL/GenBank/DDBJ databases">
        <authorList>
            <person name="Schelkunov M.I."/>
        </authorList>
    </citation>
    <scope>NUCLEOTIDE SEQUENCE</scope>
    <source>
        <strain evidence="1">Hsosn_3</strain>
        <tissue evidence="1">Leaf</tissue>
    </source>
</reference>
<dbReference type="Proteomes" id="UP001237642">
    <property type="component" value="Unassembled WGS sequence"/>
</dbReference>
<organism evidence="1 2">
    <name type="scientific">Heracleum sosnowskyi</name>
    <dbReference type="NCBI Taxonomy" id="360622"/>
    <lineage>
        <taxon>Eukaryota</taxon>
        <taxon>Viridiplantae</taxon>
        <taxon>Streptophyta</taxon>
        <taxon>Embryophyta</taxon>
        <taxon>Tracheophyta</taxon>
        <taxon>Spermatophyta</taxon>
        <taxon>Magnoliopsida</taxon>
        <taxon>eudicotyledons</taxon>
        <taxon>Gunneridae</taxon>
        <taxon>Pentapetalae</taxon>
        <taxon>asterids</taxon>
        <taxon>campanulids</taxon>
        <taxon>Apiales</taxon>
        <taxon>Apiaceae</taxon>
        <taxon>Apioideae</taxon>
        <taxon>apioid superclade</taxon>
        <taxon>Tordylieae</taxon>
        <taxon>Tordyliinae</taxon>
        <taxon>Heracleum</taxon>
    </lineage>
</organism>
<dbReference type="EMBL" id="JAUIZM010000009">
    <property type="protein sequence ID" value="KAK1365111.1"/>
    <property type="molecule type" value="Genomic_DNA"/>
</dbReference>
<dbReference type="AlphaFoldDB" id="A0AAD8HEI3"/>
<proteinExistence type="predicted"/>
<accession>A0AAD8HEI3</accession>
<protein>
    <submittedName>
        <fullName evidence="1">Uncharacterized protein</fullName>
    </submittedName>
</protein>